<keyword evidence="2" id="KW-0186">Copper</keyword>
<dbReference type="EMBL" id="FNAH01000002">
    <property type="protein sequence ID" value="SDD62888.1"/>
    <property type="molecule type" value="Genomic_DNA"/>
</dbReference>
<comment type="function">
    <text evidence="2">Destroys radicals which are normally produced within the cells and which are toxic to biological systems.</text>
</comment>
<evidence type="ECO:0000313" key="6">
    <source>
        <dbReference type="EMBL" id="SDD62888.1"/>
    </source>
</evidence>
<comment type="cofactor">
    <cofactor evidence="2">
        <name>Zn(2+)</name>
        <dbReference type="ChEBI" id="CHEBI:29105"/>
    </cofactor>
    <text evidence="2">Binds 1 zinc ion per subunit.</text>
</comment>
<reference evidence="6 7" key="1">
    <citation type="submission" date="2016-10" db="EMBL/GenBank/DDBJ databases">
        <authorList>
            <person name="de Groot N.N."/>
        </authorList>
    </citation>
    <scope>NUCLEOTIDE SEQUENCE [LARGE SCALE GENOMIC DNA]</scope>
    <source>
        <strain evidence="6 7">DSM 22220</strain>
    </source>
</reference>
<dbReference type="PROSITE" id="PS00332">
    <property type="entry name" value="SOD_CU_ZN_2"/>
    <property type="match status" value="1"/>
</dbReference>
<evidence type="ECO:0000256" key="4">
    <source>
        <dbReference type="SAM" id="SignalP"/>
    </source>
</evidence>
<feature type="compositionally biased region" description="Polar residues" evidence="3">
    <location>
        <begin position="69"/>
        <end position="85"/>
    </location>
</feature>
<evidence type="ECO:0000313" key="7">
    <source>
        <dbReference type="Proteomes" id="UP000199344"/>
    </source>
</evidence>
<protein>
    <recommendedName>
        <fullName evidence="2">Superoxide dismutase [Cu-Zn]</fullName>
        <ecNumber evidence="2">1.15.1.1</ecNumber>
    </recommendedName>
</protein>
<evidence type="ECO:0000256" key="3">
    <source>
        <dbReference type="SAM" id="MobiDB-lite"/>
    </source>
</evidence>
<feature type="region of interest" description="Disordered" evidence="3">
    <location>
        <begin position="27"/>
        <end position="108"/>
    </location>
</feature>
<dbReference type="InterPro" id="IPR018152">
    <property type="entry name" value="SOD_Cu/Zn_BS"/>
</dbReference>
<dbReference type="InterPro" id="IPR001424">
    <property type="entry name" value="SOD_Cu_Zn_dom"/>
</dbReference>
<dbReference type="GO" id="GO:0004784">
    <property type="term" value="F:superoxide dismutase activity"/>
    <property type="evidence" value="ECO:0007669"/>
    <property type="project" value="UniProtKB-EC"/>
</dbReference>
<dbReference type="SUPFAM" id="SSF49329">
    <property type="entry name" value="Cu,Zn superoxide dismutase-like"/>
    <property type="match status" value="1"/>
</dbReference>
<name>A0A1G6WAP8_9RHOB</name>
<keyword evidence="4" id="KW-0732">Signal</keyword>
<evidence type="ECO:0000259" key="5">
    <source>
        <dbReference type="Pfam" id="PF00080"/>
    </source>
</evidence>
<evidence type="ECO:0000256" key="1">
    <source>
        <dbReference type="ARBA" id="ARBA00010457"/>
    </source>
</evidence>
<dbReference type="RefSeq" id="WP_176804894.1">
    <property type="nucleotide sequence ID" value="NZ_FNAH01000002.1"/>
</dbReference>
<sequence length="249" mass="24298">MRITTGICGLLAAAMLSGGAALAQTEDAEAAASDMPEAESVTTDSDGAAGQDATGSMSGTDTDADPGTMSGSDTGADSGAMSGSDTAETEPGGAAAGMGTDAAPAHSATISDAEGAQIGAVELSFSASGLAVVDISFTGVPAGEHAVHFHQTGMCEAPFDSAGDHLAGDMDHGVMAQNGPHPGDMPNITVPDSGEISLTYFVPGLTEDLVADDDGTAFVIHEASDDYRSQPSGDAGGRLGCAVVTEAAG</sequence>
<keyword evidence="2" id="KW-0479">Metal-binding</keyword>
<keyword evidence="2" id="KW-0560">Oxidoreductase</keyword>
<dbReference type="AlphaFoldDB" id="A0A1G6WAP8"/>
<dbReference type="InterPro" id="IPR024134">
    <property type="entry name" value="SOD_Cu/Zn_/chaperone"/>
</dbReference>
<dbReference type="PANTHER" id="PTHR10003">
    <property type="entry name" value="SUPEROXIDE DISMUTASE CU-ZN -RELATED"/>
    <property type="match status" value="1"/>
</dbReference>
<feature type="domain" description="Superoxide dismutase copper/zinc binding" evidence="5">
    <location>
        <begin position="122"/>
        <end position="244"/>
    </location>
</feature>
<comment type="catalytic activity">
    <reaction evidence="2">
        <text>2 superoxide + 2 H(+) = H2O2 + O2</text>
        <dbReference type="Rhea" id="RHEA:20696"/>
        <dbReference type="ChEBI" id="CHEBI:15378"/>
        <dbReference type="ChEBI" id="CHEBI:15379"/>
        <dbReference type="ChEBI" id="CHEBI:16240"/>
        <dbReference type="ChEBI" id="CHEBI:18421"/>
        <dbReference type="EC" id="1.15.1.1"/>
    </reaction>
</comment>
<proteinExistence type="inferred from homology"/>
<dbReference type="Proteomes" id="UP000199344">
    <property type="component" value="Unassembled WGS sequence"/>
</dbReference>
<evidence type="ECO:0000256" key="2">
    <source>
        <dbReference type="RuleBase" id="RU000393"/>
    </source>
</evidence>
<accession>A0A1G6WAP8</accession>
<feature type="signal peptide" evidence="4">
    <location>
        <begin position="1"/>
        <end position="23"/>
    </location>
</feature>
<organism evidence="6 7">
    <name type="scientific">Paracoccus isoporae</name>
    <dbReference type="NCBI Taxonomy" id="591205"/>
    <lineage>
        <taxon>Bacteria</taxon>
        <taxon>Pseudomonadati</taxon>
        <taxon>Pseudomonadota</taxon>
        <taxon>Alphaproteobacteria</taxon>
        <taxon>Rhodobacterales</taxon>
        <taxon>Paracoccaceae</taxon>
        <taxon>Paracoccus</taxon>
    </lineage>
</organism>
<comment type="similarity">
    <text evidence="1 2">Belongs to the Cu-Zn superoxide dismutase family.</text>
</comment>
<dbReference type="STRING" id="591205.SAMN05421538_10282"/>
<dbReference type="Gene3D" id="2.60.40.200">
    <property type="entry name" value="Superoxide dismutase, copper/zinc binding domain"/>
    <property type="match status" value="1"/>
</dbReference>
<feature type="compositionally biased region" description="Low complexity" evidence="3">
    <location>
        <begin position="89"/>
        <end position="105"/>
    </location>
</feature>
<dbReference type="InterPro" id="IPR036423">
    <property type="entry name" value="SOD-like_Cu/Zn_dom_sf"/>
</dbReference>
<dbReference type="EC" id="1.15.1.1" evidence="2"/>
<dbReference type="Pfam" id="PF00080">
    <property type="entry name" value="Sod_Cu"/>
    <property type="match status" value="1"/>
</dbReference>
<gene>
    <name evidence="6" type="ORF">SAMN05421538_10282</name>
</gene>
<dbReference type="GO" id="GO:0005507">
    <property type="term" value="F:copper ion binding"/>
    <property type="evidence" value="ECO:0007669"/>
    <property type="project" value="InterPro"/>
</dbReference>
<keyword evidence="2" id="KW-0862">Zinc</keyword>
<feature type="chain" id="PRO_5011683522" description="Superoxide dismutase [Cu-Zn]" evidence="4">
    <location>
        <begin position="24"/>
        <end position="249"/>
    </location>
</feature>
<keyword evidence="7" id="KW-1185">Reference proteome</keyword>
<comment type="cofactor">
    <cofactor evidence="2">
        <name>Cu cation</name>
        <dbReference type="ChEBI" id="CHEBI:23378"/>
    </cofactor>
    <text evidence="2">Binds 1 copper ion per subunit.</text>
</comment>